<dbReference type="OrthoDB" id="6624721at2759"/>
<dbReference type="Proteomes" id="UP000299102">
    <property type="component" value="Unassembled WGS sequence"/>
</dbReference>
<evidence type="ECO:0000313" key="2">
    <source>
        <dbReference type="Proteomes" id="UP000299102"/>
    </source>
</evidence>
<evidence type="ECO:0008006" key="3">
    <source>
        <dbReference type="Google" id="ProtNLM"/>
    </source>
</evidence>
<sequence length="163" mass="18983">MIDALLNFKQQVEQVSTKASALRKDRLFTNEKGHTHRLLRNSKRKNGRIVYADGSCSEMLERRMLSGYGCFRAYLHRFKRDDSPECPSCPGKPEDAEHVFFMCRRFNLQHDELETILNQRIQPKTLVEAMLSTKAAWNTTSTFATEVLTDLRSIERRRARDSN</sequence>
<protein>
    <recommendedName>
        <fullName evidence="3">Retrovirus-related Pol polyprotein from type-1 retrotransposable element R1</fullName>
    </recommendedName>
</protein>
<name>A0A4C1USV7_EUMVA</name>
<comment type="caution">
    <text evidence="1">The sequence shown here is derived from an EMBL/GenBank/DDBJ whole genome shotgun (WGS) entry which is preliminary data.</text>
</comment>
<proteinExistence type="predicted"/>
<dbReference type="AlphaFoldDB" id="A0A4C1USV7"/>
<organism evidence="1 2">
    <name type="scientific">Eumeta variegata</name>
    <name type="common">Bagworm moth</name>
    <name type="synonym">Eumeta japonica</name>
    <dbReference type="NCBI Taxonomy" id="151549"/>
    <lineage>
        <taxon>Eukaryota</taxon>
        <taxon>Metazoa</taxon>
        <taxon>Ecdysozoa</taxon>
        <taxon>Arthropoda</taxon>
        <taxon>Hexapoda</taxon>
        <taxon>Insecta</taxon>
        <taxon>Pterygota</taxon>
        <taxon>Neoptera</taxon>
        <taxon>Endopterygota</taxon>
        <taxon>Lepidoptera</taxon>
        <taxon>Glossata</taxon>
        <taxon>Ditrysia</taxon>
        <taxon>Tineoidea</taxon>
        <taxon>Psychidae</taxon>
        <taxon>Oiketicinae</taxon>
        <taxon>Eumeta</taxon>
    </lineage>
</organism>
<keyword evidence="2" id="KW-1185">Reference proteome</keyword>
<accession>A0A4C1USV7</accession>
<reference evidence="1 2" key="1">
    <citation type="journal article" date="2019" name="Commun. Biol.">
        <title>The bagworm genome reveals a unique fibroin gene that provides high tensile strength.</title>
        <authorList>
            <person name="Kono N."/>
            <person name="Nakamura H."/>
            <person name="Ohtoshi R."/>
            <person name="Tomita M."/>
            <person name="Numata K."/>
            <person name="Arakawa K."/>
        </authorList>
    </citation>
    <scope>NUCLEOTIDE SEQUENCE [LARGE SCALE GENOMIC DNA]</scope>
</reference>
<evidence type="ECO:0000313" key="1">
    <source>
        <dbReference type="EMBL" id="GBP29076.1"/>
    </source>
</evidence>
<gene>
    <name evidence="1" type="ORF">EVAR_10892_1</name>
</gene>
<dbReference type="EMBL" id="BGZK01000215">
    <property type="protein sequence ID" value="GBP29076.1"/>
    <property type="molecule type" value="Genomic_DNA"/>
</dbReference>